<dbReference type="InterPro" id="IPR045864">
    <property type="entry name" value="aa-tRNA-synth_II/BPL/LPL"/>
</dbReference>
<dbReference type="CDD" id="cd01667">
    <property type="entry name" value="TGS_ThrRS"/>
    <property type="match status" value="1"/>
</dbReference>
<evidence type="ECO:0000256" key="7">
    <source>
        <dbReference type="ARBA" id="ARBA00022833"/>
    </source>
</evidence>
<dbReference type="PANTHER" id="PTHR11451:SF44">
    <property type="entry name" value="THREONINE--TRNA LIGASE, CHLOROPLASTIC_MITOCHONDRIAL 2"/>
    <property type="match status" value="1"/>
</dbReference>
<dbReference type="EC" id="6.1.1.3" evidence="13"/>
<reference evidence="17" key="1">
    <citation type="journal article" date="2019" name="Int. J. Syst. Evol. Microbiol.">
        <title>The Global Catalogue of Microorganisms (GCM) 10K type strain sequencing project: providing services to taxonomists for standard genome sequencing and annotation.</title>
        <authorList>
            <consortium name="The Broad Institute Genomics Platform"/>
            <consortium name="The Broad Institute Genome Sequencing Center for Infectious Disease"/>
            <person name="Wu L."/>
            <person name="Ma J."/>
        </authorList>
    </citation>
    <scope>NUCLEOTIDE SEQUENCE [LARGE SCALE GENOMIC DNA]</scope>
    <source>
        <strain evidence="17">CGMCC 4.7466</strain>
    </source>
</reference>
<protein>
    <recommendedName>
        <fullName evidence="13">Threonine--tRNA ligase</fullName>
        <ecNumber evidence="13">6.1.1.3</ecNumber>
    </recommendedName>
    <alternativeName>
        <fullName evidence="13">Threonyl-tRNA synthetase</fullName>
        <shortName evidence="13">ThrRS</shortName>
    </alternativeName>
</protein>
<dbReference type="InterPro" id="IPR004154">
    <property type="entry name" value="Anticodon-bd"/>
</dbReference>
<dbReference type="SMART" id="SM00863">
    <property type="entry name" value="tRNA_SAD"/>
    <property type="match status" value="1"/>
</dbReference>
<dbReference type="Pfam" id="PF03129">
    <property type="entry name" value="HGTP_anticodon"/>
    <property type="match status" value="1"/>
</dbReference>
<dbReference type="Gene3D" id="3.10.20.30">
    <property type="match status" value="1"/>
</dbReference>
<evidence type="ECO:0000256" key="10">
    <source>
        <dbReference type="ARBA" id="ARBA00022917"/>
    </source>
</evidence>
<keyword evidence="17" id="KW-1185">Reference proteome</keyword>
<evidence type="ECO:0000313" key="17">
    <source>
        <dbReference type="Proteomes" id="UP001595818"/>
    </source>
</evidence>
<evidence type="ECO:0000256" key="8">
    <source>
        <dbReference type="ARBA" id="ARBA00022840"/>
    </source>
</evidence>
<dbReference type="InterPro" id="IPR002320">
    <property type="entry name" value="Thr-tRNA-ligase_IIa"/>
</dbReference>
<organism evidence="16 17">
    <name type="scientific">Negadavirga shengliensis</name>
    <dbReference type="NCBI Taxonomy" id="1389218"/>
    <lineage>
        <taxon>Bacteria</taxon>
        <taxon>Pseudomonadati</taxon>
        <taxon>Bacteroidota</taxon>
        <taxon>Cytophagia</taxon>
        <taxon>Cytophagales</taxon>
        <taxon>Cyclobacteriaceae</taxon>
        <taxon>Negadavirga</taxon>
    </lineage>
</organism>
<dbReference type="SUPFAM" id="SSF52954">
    <property type="entry name" value="Class II aaRS ABD-related"/>
    <property type="match status" value="1"/>
</dbReference>
<dbReference type="PROSITE" id="PS51880">
    <property type="entry name" value="TGS"/>
    <property type="match status" value="1"/>
</dbReference>
<dbReference type="PANTHER" id="PTHR11451">
    <property type="entry name" value="THREONINE-TRNA LIGASE"/>
    <property type="match status" value="1"/>
</dbReference>
<evidence type="ECO:0000256" key="13">
    <source>
        <dbReference type="HAMAP-Rule" id="MF_00184"/>
    </source>
</evidence>
<evidence type="ECO:0000256" key="4">
    <source>
        <dbReference type="ARBA" id="ARBA00022598"/>
    </source>
</evidence>
<evidence type="ECO:0000256" key="1">
    <source>
        <dbReference type="ARBA" id="ARBA00008226"/>
    </source>
</evidence>
<dbReference type="InterPro" id="IPR012675">
    <property type="entry name" value="Beta-grasp_dom_sf"/>
</dbReference>
<feature type="domain" description="TGS" evidence="15">
    <location>
        <begin position="5"/>
        <end position="66"/>
    </location>
</feature>
<dbReference type="InterPro" id="IPR004095">
    <property type="entry name" value="TGS"/>
</dbReference>
<dbReference type="Pfam" id="PF00587">
    <property type="entry name" value="tRNA-synt_2b"/>
    <property type="match status" value="1"/>
</dbReference>
<gene>
    <name evidence="13 16" type="primary">thrS</name>
    <name evidence="16" type="ORF">ACFPFU_11975</name>
</gene>
<evidence type="ECO:0000256" key="5">
    <source>
        <dbReference type="ARBA" id="ARBA00022723"/>
    </source>
</evidence>
<evidence type="ECO:0000256" key="6">
    <source>
        <dbReference type="ARBA" id="ARBA00022741"/>
    </source>
</evidence>
<dbReference type="PRINTS" id="PR01047">
    <property type="entry name" value="TRNASYNTHTHR"/>
</dbReference>
<evidence type="ECO:0000256" key="11">
    <source>
        <dbReference type="ARBA" id="ARBA00023146"/>
    </source>
</evidence>
<evidence type="ECO:0000256" key="12">
    <source>
        <dbReference type="ARBA" id="ARBA00049515"/>
    </source>
</evidence>
<dbReference type="NCBIfam" id="TIGR00418">
    <property type="entry name" value="thrS"/>
    <property type="match status" value="1"/>
</dbReference>
<keyword evidence="7 13" id="KW-0862">Zinc</keyword>
<keyword evidence="11 13" id="KW-0030">Aminoacyl-tRNA synthetase</keyword>
<dbReference type="InterPro" id="IPR006195">
    <property type="entry name" value="aa-tRNA-synth_II"/>
</dbReference>
<keyword evidence="9 13" id="KW-0694">RNA-binding</keyword>
<dbReference type="InterPro" id="IPR018163">
    <property type="entry name" value="Thr/Ala-tRNA-synth_IIc_edit"/>
</dbReference>
<dbReference type="Pfam" id="PF02824">
    <property type="entry name" value="TGS"/>
    <property type="match status" value="1"/>
</dbReference>
<keyword evidence="8 13" id="KW-0067">ATP-binding</keyword>
<dbReference type="InterPro" id="IPR047246">
    <property type="entry name" value="ThrRS_anticodon"/>
</dbReference>
<comment type="cofactor">
    <cofactor evidence="13">
        <name>Zn(2+)</name>
        <dbReference type="ChEBI" id="CHEBI:29105"/>
    </cofactor>
    <text evidence="13">Binds 1 zinc ion per subunit.</text>
</comment>
<evidence type="ECO:0000256" key="2">
    <source>
        <dbReference type="ARBA" id="ARBA00022490"/>
    </source>
</evidence>
<dbReference type="SUPFAM" id="SSF81271">
    <property type="entry name" value="TGS-like"/>
    <property type="match status" value="1"/>
</dbReference>
<dbReference type="InterPro" id="IPR033728">
    <property type="entry name" value="ThrRS_core"/>
</dbReference>
<name>A0ABV9T1R6_9BACT</name>
<dbReference type="Gene3D" id="3.30.930.10">
    <property type="entry name" value="Bira Bifunctional Protein, Domain 2"/>
    <property type="match status" value="1"/>
</dbReference>
<dbReference type="GO" id="GO:0004829">
    <property type="term" value="F:threonine-tRNA ligase activity"/>
    <property type="evidence" value="ECO:0007669"/>
    <property type="project" value="UniProtKB-EC"/>
</dbReference>
<feature type="binding site" evidence="13">
    <location>
        <position position="523"/>
    </location>
    <ligand>
        <name>Zn(2+)</name>
        <dbReference type="ChEBI" id="CHEBI:29105"/>
        <note>catalytic</note>
    </ligand>
</feature>
<keyword evidence="2 13" id="KW-0963">Cytoplasm</keyword>
<sequence>MSSNKEIKITFPDNSVRVFEKGTTGLDIALSISDGLARNVLAAKVDGTVWDATRPIEKDARIELLTWSDKEGKSTFWHSSAHLMAEALEALYPGIKFGIGPPIENGFYYDVDFGDKTLDGAELEKIEAKMAELARQKNEFTRKSVSKSDAVKYYKEKGDEYKLDLLEGLEDGTITFYEQGNFTDLCRGPHIPNTGYIKAIKLLNIAGAYWRGDEKNKMLTRIYGVTFPKAKELKEYLTLIEEARKRDHRKLGKELELFTFSEKVGMGLPLWLPKGTLLRERLVNFLKKEQDKSGYQQVITPHIGHRALYETSGHYEKYGKDSFQPIATPHEGESFLLKPMNCPHHCEIYKSKPRSYKDLPIRFAEFGTVYRYEQSGELHGLTRVRGFTQDDAHIFCRPDQVKEEFIKVIDLVLYVFKALGFDQFTAQISLRDPEDKSKYIGGDEGWNKAEQAIIDAALEKGLDTVTELGEAAFYGPKLDFMVKDALGRSWQLGTIQVDYQLPERFELEFVGSDNQKHRPVMIHRAPFGSLERFVAVLIEHCAGNFPLWLAPEQVIILPISEKFAGYASEVKQYLEAKGISGEVDNRDEKIGRKIRDAEVKKIPFMIIVGEKEKEDNKLSLRKHGEGDIGSFGHEEFAEYFRDIINASLSK</sequence>
<comment type="caution">
    <text evidence="13">Lacks conserved residue(s) required for the propagation of feature annotation.</text>
</comment>
<dbReference type="InterPro" id="IPR012947">
    <property type="entry name" value="tRNA_SAD"/>
</dbReference>
<feature type="domain" description="Aminoacyl-transfer RNA synthetases class-II family profile" evidence="14">
    <location>
        <begin position="247"/>
        <end position="546"/>
    </location>
</feature>
<dbReference type="Gene3D" id="3.30.980.10">
    <property type="entry name" value="Threonyl-trna Synthetase, Chain A, domain 2"/>
    <property type="match status" value="1"/>
</dbReference>
<comment type="similarity">
    <text evidence="1 13">Belongs to the class-II aminoacyl-tRNA synthetase family.</text>
</comment>
<dbReference type="Gene3D" id="3.30.54.20">
    <property type="match status" value="1"/>
</dbReference>
<keyword evidence="5 13" id="KW-0479">Metal-binding</keyword>
<comment type="subunit">
    <text evidence="13">Homodimer.</text>
</comment>
<evidence type="ECO:0000256" key="3">
    <source>
        <dbReference type="ARBA" id="ARBA00022555"/>
    </source>
</evidence>
<dbReference type="Proteomes" id="UP001595818">
    <property type="component" value="Unassembled WGS sequence"/>
</dbReference>
<dbReference type="InterPro" id="IPR036621">
    <property type="entry name" value="Anticodon-bd_dom_sf"/>
</dbReference>
<dbReference type="EMBL" id="JBHSJJ010000006">
    <property type="protein sequence ID" value="MFC4872408.1"/>
    <property type="molecule type" value="Genomic_DNA"/>
</dbReference>
<dbReference type="Gene3D" id="3.40.50.800">
    <property type="entry name" value="Anticodon-binding domain"/>
    <property type="match status" value="1"/>
</dbReference>
<dbReference type="Pfam" id="PF07973">
    <property type="entry name" value="tRNA_SAD"/>
    <property type="match status" value="1"/>
</dbReference>
<dbReference type="HAMAP" id="MF_00184">
    <property type="entry name" value="Thr_tRNA_synth"/>
    <property type="match status" value="1"/>
</dbReference>
<feature type="binding site" evidence="13">
    <location>
        <position position="342"/>
    </location>
    <ligand>
        <name>Zn(2+)</name>
        <dbReference type="ChEBI" id="CHEBI:29105"/>
        <note>catalytic</note>
    </ligand>
</feature>
<keyword evidence="3 13" id="KW-0820">tRNA-binding</keyword>
<evidence type="ECO:0000256" key="9">
    <source>
        <dbReference type="ARBA" id="ARBA00022884"/>
    </source>
</evidence>
<comment type="subcellular location">
    <subcellularLocation>
        <location evidence="13">Cytoplasm</location>
    </subcellularLocation>
</comment>
<dbReference type="PROSITE" id="PS50862">
    <property type="entry name" value="AA_TRNA_LIGASE_II"/>
    <property type="match status" value="1"/>
</dbReference>
<dbReference type="InterPro" id="IPR002314">
    <property type="entry name" value="aa-tRNA-synt_IIb"/>
</dbReference>
<keyword evidence="4 13" id="KW-0436">Ligase</keyword>
<proteinExistence type="inferred from homology"/>
<comment type="catalytic activity">
    <reaction evidence="12 13">
        <text>tRNA(Thr) + L-threonine + ATP = L-threonyl-tRNA(Thr) + AMP + diphosphate + H(+)</text>
        <dbReference type="Rhea" id="RHEA:24624"/>
        <dbReference type="Rhea" id="RHEA-COMP:9670"/>
        <dbReference type="Rhea" id="RHEA-COMP:9704"/>
        <dbReference type="ChEBI" id="CHEBI:15378"/>
        <dbReference type="ChEBI" id="CHEBI:30616"/>
        <dbReference type="ChEBI" id="CHEBI:33019"/>
        <dbReference type="ChEBI" id="CHEBI:57926"/>
        <dbReference type="ChEBI" id="CHEBI:78442"/>
        <dbReference type="ChEBI" id="CHEBI:78534"/>
        <dbReference type="ChEBI" id="CHEBI:456215"/>
        <dbReference type="EC" id="6.1.1.3"/>
    </reaction>
</comment>
<dbReference type="CDD" id="cd00771">
    <property type="entry name" value="ThrRS_core"/>
    <property type="match status" value="1"/>
</dbReference>
<dbReference type="SUPFAM" id="SSF55186">
    <property type="entry name" value="ThrRS/AlaRS common domain"/>
    <property type="match status" value="1"/>
</dbReference>
<keyword evidence="10 13" id="KW-0648">Protein biosynthesis</keyword>
<evidence type="ECO:0000259" key="15">
    <source>
        <dbReference type="PROSITE" id="PS51880"/>
    </source>
</evidence>
<evidence type="ECO:0000259" key="14">
    <source>
        <dbReference type="PROSITE" id="PS50862"/>
    </source>
</evidence>
<keyword evidence="6 13" id="KW-0547">Nucleotide-binding</keyword>
<dbReference type="RefSeq" id="WP_377064777.1">
    <property type="nucleotide sequence ID" value="NZ_JBHSJJ010000006.1"/>
</dbReference>
<feature type="binding site" evidence="13">
    <location>
        <position position="393"/>
    </location>
    <ligand>
        <name>Zn(2+)</name>
        <dbReference type="ChEBI" id="CHEBI:29105"/>
        <note>catalytic</note>
    </ligand>
</feature>
<comment type="caution">
    <text evidence="16">The sequence shown here is derived from an EMBL/GenBank/DDBJ whole genome shotgun (WGS) entry which is preliminary data.</text>
</comment>
<dbReference type="SUPFAM" id="SSF55681">
    <property type="entry name" value="Class II aaRS and biotin synthetases"/>
    <property type="match status" value="1"/>
</dbReference>
<evidence type="ECO:0000313" key="16">
    <source>
        <dbReference type="EMBL" id="MFC4872408.1"/>
    </source>
</evidence>
<dbReference type="CDD" id="cd00860">
    <property type="entry name" value="ThrRS_anticodon"/>
    <property type="match status" value="1"/>
</dbReference>
<accession>A0ABV9T1R6</accession>
<dbReference type="InterPro" id="IPR012676">
    <property type="entry name" value="TGS-like"/>
</dbReference>